<accession>A0A3M6TMG3</accession>
<reference evidence="2 3" key="1">
    <citation type="journal article" date="2018" name="Sci. Rep.">
        <title>Comparative analysis of the Pocillopora damicornis genome highlights role of immune system in coral evolution.</title>
        <authorList>
            <person name="Cunning R."/>
            <person name="Bay R.A."/>
            <person name="Gillette P."/>
            <person name="Baker A.C."/>
            <person name="Traylor-Knowles N."/>
        </authorList>
    </citation>
    <scope>NUCLEOTIDE SEQUENCE [LARGE SCALE GENOMIC DNA]</scope>
    <source>
        <strain evidence="2">RSMAS</strain>
        <tissue evidence="2">Whole animal</tissue>
    </source>
</reference>
<feature type="compositionally biased region" description="Polar residues" evidence="1">
    <location>
        <begin position="119"/>
        <end position="129"/>
    </location>
</feature>
<feature type="compositionally biased region" description="Polar residues" evidence="1">
    <location>
        <begin position="93"/>
        <end position="105"/>
    </location>
</feature>
<dbReference type="AlphaFoldDB" id="A0A3M6TMG3"/>
<proteinExistence type="predicted"/>
<sequence length="153" mass="16338">MESNRCGQTMEESSDVVEVIVIPDDPPSSQDIIVPSVSSTLSSCSSSSASRVTENSQSLSVHFDSRTDPTDCHMTSGVNKPPQLPMDNRRETQTAGESTVNTSTAIFRPSNVPAFPSSRAPSTLTQSTYPMPRGSAASLPANVVRILILHVVF</sequence>
<gene>
    <name evidence="2" type="ORF">pdam_00025994</name>
</gene>
<keyword evidence="3" id="KW-1185">Reference proteome</keyword>
<protein>
    <submittedName>
        <fullName evidence="2">Uncharacterized protein</fullName>
    </submittedName>
</protein>
<name>A0A3M6TMG3_POCDA</name>
<feature type="region of interest" description="Disordered" evidence="1">
    <location>
        <begin position="43"/>
        <end position="129"/>
    </location>
</feature>
<dbReference type="EMBL" id="RCHS01003334">
    <property type="protein sequence ID" value="RMX42552.1"/>
    <property type="molecule type" value="Genomic_DNA"/>
</dbReference>
<evidence type="ECO:0000256" key="1">
    <source>
        <dbReference type="SAM" id="MobiDB-lite"/>
    </source>
</evidence>
<evidence type="ECO:0000313" key="2">
    <source>
        <dbReference type="EMBL" id="RMX42552.1"/>
    </source>
</evidence>
<feature type="compositionally biased region" description="Polar residues" evidence="1">
    <location>
        <begin position="51"/>
        <end position="60"/>
    </location>
</feature>
<evidence type="ECO:0000313" key="3">
    <source>
        <dbReference type="Proteomes" id="UP000275408"/>
    </source>
</evidence>
<dbReference type="Proteomes" id="UP000275408">
    <property type="component" value="Unassembled WGS sequence"/>
</dbReference>
<organism evidence="2 3">
    <name type="scientific">Pocillopora damicornis</name>
    <name type="common">Cauliflower coral</name>
    <name type="synonym">Millepora damicornis</name>
    <dbReference type="NCBI Taxonomy" id="46731"/>
    <lineage>
        <taxon>Eukaryota</taxon>
        <taxon>Metazoa</taxon>
        <taxon>Cnidaria</taxon>
        <taxon>Anthozoa</taxon>
        <taxon>Hexacorallia</taxon>
        <taxon>Scleractinia</taxon>
        <taxon>Astrocoeniina</taxon>
        <taxon>Pocilloporidae</taxon>
        <taxon>Pocillopora</taxon>
    </lineage>
</organism>
<comment type="caution">
    <text evidence="2">The sequence shown here is derived from an EMBL/GenBank/DDBJ whole genome shotgun (WGS) entry which is preliminary data.</text>
</comment>